<dbReference type="RefSeq" id="WP_221531866.1">
    <property type="nucleotide sequence ID" value="NZ_JAIGYP010000004.1"/>
</dbReference>
<organism evidence="1 2">
    <name type="scientific">Helicobacter turcicus</name>
    <dbReference type="NCBI Taxonomy" id="2867412"/>
    <lineage>
        <taxon>Bacteria</taxon>
        <taxon>Pseudomonadati</taxon>
        <taxon>Campylobacterota</taxon>
        <taxon>Epsilonproteobacteria</taxon>
        <taxon>Campylobacterales</taxon>
        <taxon>Helicobacteraceae</taxon>
        <taxon>Helicobacter</taxon>
    </lineage>
</organism>
<comment type="caution">
    <text evidence="1">The sequence shown here is derived from an EMBL/GenBank/DDBJ whole genome shotgun (WGS) entry which is preliminary data.</text>
</comment>
<keyword evidence="2" id="KW-1185">Reference proteome</keyword>
<gene>
    <name evidence="1" type="ORF">K4G57_04000</name>
</gene>
<dbReference type="Proteomes" id="UP000700059">
    <property type="component" value="Unassembled WGS sequence"/>
</dbReference>
<accession>A0ABS7JMK2</accession>
<protein>
    <submittedName>
        <fullName evidence="1">Uncharacterized protein</fullName>
    </submittedName>
</protein>
<proteinExistence type="predicted"/>
<reference evidence="1 2" key="1">
    <citation type="submission" date="2021-08" db="EMBL/GenBank/DDBJ databases">
        <title>Helicobacter spp. isolated from feces of Anatolian Ground Squirrel (Spermophilus xanthoprymnus) in Turkey.</title>
        <authorList>
            <person name="Aydin F."/>
            <person name="Abay S."/>
            <person name="Kayman T."/>
            <person name="Karakaya E."/>
            <person name="Saticioglu I.B."/>
        </authorList>
    </citation>
    <scope>NUCLEOTIDE SEQUENCE [LARGE SCALE GENOMIC DNA]</scope>
    <source>
        <strain evidence="1 2">Faydin-H70</strain>
    </source>
</reference>
<sequence length="285" mass="33797">MAKVNVYGKAGNNFYKVTEHSLDGVWDYKLEGYDEIDFVEQGGGNYVLGENEIFFIKTKDEYIGEYLDRMKHTDNCNSITKNALKKVETLYVFEKIKDKFHLYIQRIMPSARVEKTYLSFNPDIKFAHIETNKINIPICNHTHLYWNQEEQKIYFAKFSDLELVFPSFSKYYREATEKDIQLFKNNEKYPFLKVQISDIESLSKRKLKTIAMIVDELEKVKNKFEEYKNYALKYKQDFIKGDKFEINNAKDIDHLADIVFRKIYTTEAGDEEIRVANSYKTIPNK</sequence>
<evidence type="ECO:0000313" key="2">
    <source>
        <dbReference type="Proteomes" id="UP000700059"/>
    </source>
</evidence>
<name>A0ABS7JMK2_9HELI</name>
<dbReference type="EMBL" id="JAIGYQ010000004">
    <property type="protein sequence ID" value="MBX7490630.1"/>
    <property type="molecule type" value="Genomic_DNA"/>
</dbReference>
<evidence type="ECO:0000313" key="1">
    <source>
        <dbReference type="EMBL" id="MBX7490630.1"/>
    </source>
</evidence>